<dbReference type="PROSITE" id="PS51720">
    <property type="entry name" value="G_AIG1"/>
    <property type="match status" value="2"/>
</dbReference>
<comment type="caution">
    <text evidence="6">The sequence shown here is derived from an EMBL/GenBank/DDBJ whole genome shotgun (WGS) entry which is preliminary data.</text>
</comment>
<reference evidence="6 7" key="1">
    <citation type="journal article" date="2020" name="bioRxiv">
        <title>Sequence and annotation of 42 cannabis genomes reveals extensive copy number variation in cannabinoid synthesis and pathogen resistance genes.</title>
        <authorList>
            <person name="Mckernan K.J."/>
            <person name="Helbert Y."/>
            <person name="Kane L.T."/>
            <person name="Ebling H."/>
            <person name="Zhang L."/>
            <person name="Liu B."/>
            <person name="Eaton Z."/>
            <person name="Mclaughlin S."/>
            <person name="Kingan S."/>
            <person name="Baybayan P."/>
            <person name="Concepcion G."/>
            <person name="Jordan M."/>
            <person name="Riva A."/>
            <person name="Barbazuk W."/>
            <person name="Harkins T."/>
        </authorList>
    </citation>
    <scope>NUCLEOTIDE SEQUENCE [LARGE SCALE GENOMIC DNA]</scope>
    <source>
        <strain evidence="7">cv. Jamaican Lion 4</strain>
        <tissue evidence="6">Leaf</tissue>
    </source>
</reference>
<dbReference type="Proteomes" id="UP000583929">
    <property type="component" value="Unassembled WGS sequence"/>
</dbReference>
<keyword evidence="4" id="KW-0175">Coiled coil</keyword>
<feature type="coiled-coil region" evidence="4">
    <location>
        <begin position="595"/>
        <end position="647"/>
    </location>
</feature>
<feature type="coiled-coil region" evidence="4">
    <location>
        <begin position="275"/>
        <end position="338"/>
    </location>
</feature>
<protein>
    <recommendedName>
        <fullName evidence="5">AIG1-type G domain-containing protein</fullName>
    </recommendedName>
</protein>
<proteinExistence type="inferred from homology"/>
<dbReference type="CDD" id="cd01852">
    <property type="entry name" value="AIG1"/>
    <property type="match status" value="2"/>
</dbReference>
<name>A0A7J6DKP8_CANSA</name>
<comment type="similarity">
    <text evidence="1">Belongs to the TRAFAC class TrmE-Era-EngA-EngB-Septin-like GTPase superfamily. AIG1/Toc34/Toc159-like paraseptin GTPase family. IAN subfamily.</text>
</comment>
<dbReference type="PANTHER" id="PTHR10903:SF184">
    <property type="entry name" value="GTP-BINDING PROTEIN A"/>
    <property type="match status" value="1"/>
</dbReference>
<feature type="domain" description="AIG1-type G" evidence="5">
    <location>
        <begin position="17"/>
        <end position="225"/>
    </location>
</feature>
<accession>A0A7J6DKP8</accession>
<dbReference type="InterPro" id="IPR027417">
    <property type="entry name" value="P-loop_NTPase"/>
</dbReference>
<dbReference type="SUPFAM" id="SSF52540">
    <property type="entry name" value="P-loop containing nucleoside triphosphate hydrolases"/>
    <property type="match status" value="2"/>
</dbReference>
<dbReference type="Pfam" id="PF04548">
    <property type="entry name" value="AIG1"/>
    <property type="match status" value="2"/>
</dbReference>
<dbReference type="InterPro" id="IPR045058">
    <property type="entry name" value="GIMA/IAN/Toc"/>
</dbReference>
<keyword evidence="2" id="KW-0547">Nucleotide-binding</keyword>
<evidence type="ECO:0000259" key="5">
    <source>
        <dbReference type="PROSITE" id="PS51720"/>
    </source>
</evidence>
<dbReference type="Gene3D" id="3.40.50.300">
    <property type="entry name" value="P-loop containing nucleotide triphosphate hydrolases"/>
    <property type="match status" value="2"/>
</dbReference>
<keyword evidence="3" id="KW-0342">GTP-binding</keyword>
<feature type="domain" description="AIG1-type G" evidence="5">
    <location>
        <begin position="359"/>
        <end position="566"/>
    </location>
</feature>
<evidence type="ECO:0000256" key="1">
    <source>
        <dbReference type="ARBA" id="ARBA00008535"/>
    </source>
</evidence>
<evidence type="ECO:0000313" key="6">
    <source>
        <dbReference type="EMBL" id="KAF4346687.1"/>
    </source>
</evidence>
<dbReference type="InterPro" id="IPR006703">
    <property type="entry name" value="G_AIG1"/>
</dbReference>
<keyword evidence="7" id="KW-1185">Reference proteome</keyword>
<evidence type="ECO:0000313" key="7">
    <source>
        <dbReference type="Proteomes" id="UP000583929"/>
    </source>
</evidence>
<dbReference type="GO" id="GO:0005525">
    <property type="term" value="F:GTP binding"/>
    <property type="evidence" value="ECO:0007669"/>
    <property type="project" value="UniProtKB-KW"/>
</dbReference>
<dbReference type="FunFam" id="3.40.50.300:FF:000840">
    <property type="entry name" value="Immune-associated nucleotide-binding protein 9"/>
    <property type="match status" value="2"/>
</dbReference>
<organism evidence="6 7">
    <name type="scientific">Cannabis sativa</name>
    <name type="common">Hemp</name>
    <name type="synonym">Marijuana</name>
    <dbReference type="NCBI Taxonomy" id="3483"/>
    <lineage>
        <taxon>Eukaryota</taxon>
        <taxon>Viridiplantae</taxon>
        <taxon>Streptophyta</taxon>
        <taxon>Embryophyta</taxon>
        <taxon>Tracheophyta</taxon>
        <taxon>Spermatophyta</taxon>
        <taxon>Magnoliopsida</taxon>
        <taxon>eudicotyledons</taxon>
        <taxon>Gunneridae</taxon>
        <taxon>Pentapetalae</taxon>
        <taxon>rosids</taxon>
        <taxon>fabids</taxon>
        <taxon>Rosales</taxon>
        <taxon>Cannabaceae</taxon>
        <taxon>Cannabis</taxon>
    </lineage>
</organism>
<gene>
    <name evidence="6" type="ORF">G4B88_019932</name>
</gene>
<dbReference type="PANTHER" id="PTHR10903">
    <property type="entry name" value="GTPASE, IMAP FAMILY MEMBER-RELATED"/>
    <property type="match status" value="1"/>
</dbReference>
<dbReference type="EMBL" id="JAATIQ010000932">
    <property type="protein sequence ID" value="KAF4346687.1"/>
    <property type="molecule type" value="Genomic_DNA"/>
</dbReference>
<sequence>MGGSAIDDDWELTSLSNVVRTVVLVGRTGNGKSATGNSILGKKAFKSRASSSGVTSTCELQRTVLRDGQVINVIDTPGLFDFSAESDFVGKEIVKCINMAKDGIHAVLVVFSVRTRFSQEEQAALRSLQTLFGTKIIDYMIVVFTGGDELEENDETLEDYLGRECPEPLKDILSLCENRLVLFDNKTKDERKRVGQVHQLLSLVNNVIAQNGGQPYTDEIFTEVKQGAMKLRDQQEEVNSLKGYSKREISDLKEQMHLAYEEQLKRITEMRGLNMRKVESRLKETTTRLEQQLAEEQAARLRAEEFAQQAQKNSNEEIRKLREHLELAQEELRKRGENKMGGYACEYSDRENASICNENKALTIVLVGKTGNGKSATGNTILGRKAFNSKTSSSGVTATCELHHTLRTDGQLINVIDTPGLFDFSDGKSSREIAKCIDLAKDGIHAVVLVLSVRNRFTKEEESVFHSLQTLFGTKIVDYMIIVFTGGDDFEDDVTFEFEHYLGRECPHPLKVMVGRCENRVLLFDNKTRDKIKKADQVEQLLSLVNNVVEKNGGRPYTNDLFSELKEGAMKIHDREDLLLFDQEGPMKKIVEMIEARLKETVQILEKQLEKEKKARQKAGKRALQEQKILEERILNLRRDLEEAGNNKSNCVIL</sequence>
<evidence type="ECO:0000256" key="2">
    <source>
        <dbReference type="ARBA" id="ARBA00022741"/>
    </source>
</evidence>
<evidence type="ECO:0000256" key="3">
    <source>
        <dbReference type="ARBA" id="ARBA00023134"/>
    </source>
</evidence>
<dbReference type="AlphaFoldDB" id="A0A7J6DKP8"/>
<evidence type="ECO:0000256" key="4">
    <source>
        <dbReference type="SAM" id="Coils"/>
    </source>
</evidence>